<name>A0A0F9GDV8_9ZZZZ</name>
<keyword evidence="1" id="KW-0678">Repressor</keyword>
<reference evidence="6" key="1">
    <citation type="journal article" date="2015" name="Nature">
        <title>Complex archaea that bridge the gap between prokaryotes and eukaryotes.</title>
        <authorList>
            <person name="Spang A."/>
            <person name="Saw J.H."/>
            <person name="Jorgensen S.L."/>
            <person name="Zaremba-Niedzwiedzka K."/>
            <person name="Martijn J."/>
            <person name="Lind A.E."/>
            <person name="van Eijk R."/>
            <person name="Schleper C."/>
            <person name="Guy L."/>
            <person name="Ettema T.J."/>
        </authorList>
    </citation>
    <scope>NUCLEOTIDE SEQUENCE</scope>
</reference>
<dbReference type="InterPro" id="IPR036390">
    <property type="entry name" value="WH_DNA-bd_sf"/>
</dbReference>
<feature type="domain" description="Heat-inducible transcription repressor HrcA C-terminal" evidence="5">
    <location>
        <begin position="110"/>
        <end position="329"/>
    </location>
</feature>
<dbReference type="InterPro" id="IPR021153">
    <property type="entry name" value="HrcA_C"/>
</dbReference>
<dbReference type="InterPro" id="IPR036388">
    <property type="entry name" value="WH-like_DNA-bd_sf"/>
</dbReference>
<dbReference type="AlphaFoldDB" id="A0A0F9GDV8"/>
<evidence type="ECO:0000313" key="6">
    <source>
        <dbReference type="EMBL" id="KKL96968.1"/>
    </source>
</evidence>
<dbReference type="GO" id="GO:0045892">
    <property type="term" value="P:negative regulation of DNA-templated transcription"/>
    <property type="evidence" value="ECO:0007669"/>
    <property type="project" value="TreeGrafter"/>
</dbReference>
<dbReference type="Gene3D" id="1.10.10.10">
    <property type="entry name" value="Winged helix-like DNA-binding domain superfamily/Winged helix DNA-binding domain"/>
    <property type="match status" value="1"/>
</dbReference>
<keyword evidence="2" id="KW-0805">Transcription regulation</keyword>
<organism evidence="6">
    <name type="scientific">marine sediment metagenome</name>
    <dbReference type="NCBI Taxonomy" id="412755"/>
    <lineage>
        <taxon>unclassified sequences</taxon>
        <taxon>metagenomes</taxon>
        <taxon>ecological metagenomes</taxon>
    </lineage>
</organism>
<dbReference type="Gene3D" id="3.30.450.40">
    <property type="match status" value="1"/>
</dbReference>
<keyword evidence="4" id="KW-0804">Transcription</keyword>
<gene>
    <name evidence="6" type="ORF">LCGC14_1839190</name>
</gene>
<keyword evidence="3" id="KW-0346">Stress response</keyword>
<dbReference type="PANTHER" id="PTHR34824:SF1">
    <property type="entry name" value="HEAT-INDUCIBLE TRANSCRIPTION REPRESSOR HRCA"/>
    <property type="match status" value="1"/>
</dbReference>
<protein>
    <recommendedName>
        <fullName evidence="5">Heat-inducible transcription repressor HrcA C-terminal domain-containing protein</fullName>
    </recommendedName>
</protein>
<evidence type="ECO:0000256" key="3">
    <source>
        <dbReference type="ARBA" id="ARBA00023016"/>
    </source>
</evidence>
<dbReference type="EMBL" id="LAZR01018287">
    <property type="protein sequence ID" value="KKL96968.1"/>
    <property type="molecule type" value="Genomic_DNA"/>
</dbReference>
<dbReference type="NCBIfam" id="TIGR00331">
    <property type="entry name" value="hrcA"/>
    <property type="match status" value="1"/>
</dbReference>
<dbReference type="Gene3D" id="3.30.390.60">
    <property type="entry name" value="Heat-inducible transcription repressor hrca homolog, domain 3"/>
    <property type="match status" value="1"/>
</dbReference>
<dbReference type="HAMAP" id="MF_00081">
    <property type="entry name" value="HrcA"/>
    <property type="match status" value="1"/>
</dbReference>
<dbReference type="Pfam" id="PF01628">
    <property type="entry name" value="HrcA"/>
    <property type="match status" value="1"/>
</dbReference>
<evidence type="ECO:0000259" key="5">
    <source>
        <dbReference type="Pfam" id="PF01628"/>
    </source>
</evidence>
<dbReference type="PIRSF" id="PIRSF005485">
    <property type="entry name" value="HrcA"/>
    <property type="match status" value="1"/>
</dbReference>
<dbReference type="InterPro" id="IPR023120">
    <property type="entry name" value="WHTH_transcript_rep_HrcA_IDD"/>
</dbReference>
<dbReference type="SUPFAM" id="SSF55781">
    <property type="entry name" value="GAF domain-like"/>
    <property type="match status" value="1"/>
</dbReference>
<dbReference type="PANTHER" id="PTHR34824">
    <property type="entry name" value="HEAT-INDUCIBLE TRANSCRIPTION REPRESSOR HRCA"/>
    <property type="match status" value="1"/>
</dbReference>
<proteinExistence type="inferred from homology"/>
<comment type="caution">
    <text evidence="6">The sequence shown here is derived from an EMBL/GenBank/DDBJ whole genome shotgun (WGS) entry which is preliminary data.</text>
</comment>
<dbReference type="InterPro" id="IPR002571">
    <property type="entry name" value="HrcA"/>
</dbReference>
<dbReference type="GO" id="GO:0003677">
    <property type="term" value="F:DNA binding"/>
    <property type="evidence" value="ECO:0007669"/>
    <property type="project" value="InterPro"/>
</dbReference>
<dbReference type="SUPFAM" id="SSF46785">
    <property type="entry name" value="Winged helix' DNA-binding domain"/>
    <property type="match status" value="1"/>
</dbReference>
<evidence type="ECO:0000256" key="2">
    <source>
        <dbReference type="ARBA" id="ARBA00023015"/>
    </source>
</evidence>
<evidence type="ECO:0000256" key="1">
    <source>
        <dbReference type="ARBA" id="ARBA00022491"/>
    </source>
</evidence>
<sequence length="353" mass="40794">MQTGILREKDRQILNLIVESYLKKAKPISSGYVAQRSLLSVSSATVRNIMSKLEEYGFLSQPHTSAGRVPTDKGLRHYVNNLFDKAIIPEQKIELLSENLILHKGDFHSFLHQVSKILADYSDNLGFVLSPRISKINFQHVRFIKVSEFKIMSILITPSNFVLTKIVQTKTYFTQAELDKASQYINQSFRSKNLHFIRDYLLHELPKYKIKYESIIDKLITLLKAYISYEERENEIFFQGTPKLLEKHDLFNMEKLKSLFQNFEEKAKLAKLLSDFISLDRVKVMIGSELDIPDISDCSLFLSHYGDHSQILGSLGIIGPKRIQYKKIIPLVDCIAKSLSQTISFLFYVMREL</sequence>
<accession>A0A0F9GDV8</accession>
<evidence type="ECO:0000256" key="4">
    <source>
        <dbReference type="ARBA" id="ARBA00023163"/>
    </source>
</evidence>
<dbReference type="InterPro" id="IPR029016">
    <property type="entry name" value="GAF-like_dom_sf"/>
</dbReference>